<keyword evidence="4" id="KW-0472">Membrane</keyword>
<dbReference type="OrthoDB" id="9794888at2"/>
<evidence type="ECO:0000313" key="8">
    <source>
        <dbReference type="Proteomes" id="UP000184048"/>
    </source>
</evidence>
<dbReference type="SUPFAM" id="SSF48452">
    <property type="entry name" value="TPR-like"/>
    <property type="match status" value="1"/>
</dbReference>
<dbReference type="Pfam" id="PF07980">
    <property type="entry name" value="SusD_RagB"/>
    <property type="match status" value="1"/>
</dbReference>
<proteinExistence type="inferred from homology"/>
<dbReference type="CDD" id="cd08977">
    <property type="entry name" value="SusD"/>
    <property type="match status" value="1"/>
</dbReference>
<feature type="domain" description="RagB/SusD" evidence="6">
    <location>
        <begin position="336"/>
        <end position="414"/>
    </location>
</feature>
<keyword evidence="8" id="KW-1185">Reference proteome</keyword>
<reference evidence="7 8" key="1">
    <citation type="submission" date="2016-11" db="EMBL/GenBank/DDBJ databases">
        <authorList>
            <person name="Jaros S."/>
            <person name="Januszkiewicz K."/>
            <person name="Wedrychowicz H."/>
        </authorList>
    </citation>
    <scope>NUCLEOTIDE SEQUENCE [LARGE SCALE GENOMIC DNA]</scope>
    <source>
        <strain evidence="7 8">DSM 18119</strain>
    </source>
</reference>
<evidence type="ECO:0000256" key="4">
    <source>
        <dbReference type="ARBA" id="ARBA00023136"/>
    </source>
</evidence>
<evidence type="ECO:0000256" key="2">
    <source>
        <dbReference type="ARBA" id="ARBA00006275"/>
    </source>
</evidence>
<dbReference type="InterPro" id="IPR011990">
    <property type="entry name" value="TPR-like_helical_dom_sf"/>
</dbReference>
<accession>A0A1M4W450</accession>
<evidence type="ECO:0000313" key="7">
    <source>
        <dbReference type="EMBL" id="SHE75996.1"/>
    </source>
</evidence>
<dbReference type="EMBL" id="FQUU01000003">
    <property type="protein sequence ID" value="SHE75996.1"/>
    <property type="molecule type" value="Genomic_DNA"/>
</dbReference>
<organism evidence="7 8">
    <name type="scientific">Flavisolibacter ginsengisoli DSM 18119</name>
    <dbReference type="NCBI Taxonomy" id="1121884"/>
    <lineage>
        <taxon>Bacteria</taxon>
        <taxon>Pseudomonadati</taxon>
        <taxon>Bacteroidota</taxon>
        <taxon>Chitinophagia</taxon>
        <taxon>Chitinophagales</taxon>
        <taxon>Chitinophagaceae</taxon>
        <taxon>Flavisolibacter</taxon>
    </lineage>
</organism>
<dbReference type="STRING" id="1121884.SAMN02745131_01080"/>
<comment type="similarity">
    <text evidence="2">Belongs to the SusD family.</text>
</comment>
<protein>
    <submittedName>
        <fullName evidence="7">RagB/SusD domain-containing protein</fullName>
    </submittedName>
</protein>
<evidence type="ECO:0000256" key="3">
    <source>
        <dbReference type="ARBA" id="ARBA00022729"/>
    </source>
</evidence>
<name>A0A1M4W450_9BACT</name>
<dbReference type="Proteomes" id="UP000184048">
    <property type="component" value="Unassembled WGS sequence"/>
</dbReference>
<dbReference type="Gene3D" id="1.25.40.390">
    <property type="match status" value="2"/>
</dbReference>
<keyword evidence="5" id="KW-0998">Cell outer membrane</keyword>
<dbReference type="GO" id="GO:0009279">
    <property type="term" value="C:cell outer membrane"/>
    <property type="evidence" value="ECO:0007669"/>
    <property type="project" value="UniProtKB-SubCell"/>
</dbReference>
<sequence length="437" mass="49344">MKIFLIKNRMIIRLVFLVILIYSCKVEPIQDPNNPSPSAIAAKGTLSEIQNLVDGTESGIRINMNFYYDDVSVIGREYYRFSTSDPRFTSDLLGKGTAQLDSNTFYITNPFAARYRAIKNANILIDALTNTKAPITSEQRKAGIAYAKTVQAYQYLLISNLLYNNGLRVDVKDPDHLGPFLSREQGIDAIINLLNEANTDLKNNLVEFPFHTTLYSQKAAEFSKFNRALAARVYIYKQDWMAANTALQESFLDLNGDLNAGVYHMYSIAGGDLLNAMYFPPNSSGETRVVQPRFITDAEAGDKRVINKTLLRTSEAFQDDLKSNYDFFLYKSNIDPIPIIRNEELILIYAEVKAQTNDPAEANKAINKIRSAAGLGPYAGGNDTNSLITEILKQRRYSLFGEGHRWIDLRRYNLLNQLPIDRPGDDVWIQFPIPANE</sequence>
<dbReference type="PROSITE" id="PS51257">
    <property type="entry name" value="PROKAR_LIPOPROTEIN"/>
    <property type="match status" value="1"/>
</dbReference>
<evidence type="ECO:0000256" key="1">
    <source>
        <dbReference type="ARBA" id="ARBA00004442"/>
    </source>
</evidence>
<evidence type="ECO:0000259" key="6">
    <source>
        <dbReference type="Pfam" id="PF07980"/>
    </source>
</evidence>
<comment type="subcellular location">
    <subcellularLocation>
        <location evidence="1">Cell outer membrane</location>
    </subcellularLocation>
</comment>
<dbReference type="AlphaFoldDB" id="A0A1M4W450"/>
<dbReference type="InterPro" id="IPR012944">
    <property type="entry name" value="SusD_RagB_dom"/>
</dbReference>
<gene>
    <name evidence="7" type="ORF">SAMN02745131_01080</name>
</gene>
<dbReference type="RefSeq" id="WP_072834202.1">
    <property type="nucleotide sequence ID" value="NZ_FQUU01000003.1"/>
</dbReference>
<keyword evidence="3" id="KW-0732">Signal</keyword>
<evidence type="ECO:0000256" key="5">
    <source>
        <dbReference type="ARBA" id="ARBA00023237"/>
    </source>
</evidence>